<protein>
    <recommendedName>
        <fullName evidence="1">N-acetyltransferase domain-containing protein</fullName>
    </recommendedName>
</protein>
<sequence length="268" mass="28204">MSPGSHIPTGSLTPEATPRDQDFRLVLCPSAGEFTDAVRGFDDPFMNWALGIAVERAAEATTSDASLNEHPSSSNTHANPDRDVFAAVFQGTQLILALAHTTKRAAYFLCHPTTSPPPLIAPACALLATSPSLDLTLVRSLGGPRAALAALLAASPSVHAGSPTPSHTAPACAATLALPRQPSGRGTVHRGWRYKDEGENAQCDVAGYLLLGRNTPRTVAIRNVFVAPEHRRRGLAETMVGAVTRACLGARRWKRTAGRACGSMAAEK</sequence>
<dbReference type="InterPro" id="IPR000182">
    <property type="entry name" value="GNAT_dom"/>
</dbReference>
<dbReference type="InParanoid" id="S8E2P5"/>
<feature type="domain" description="N-acetyltransferase" evidence="1">
    <location>
        <begin position="194"/>
        <end position="249"/>
    </location>
</feature>
<organism evidence="2 3">
    <name type="scientific">Fomitopsis schrenkii</name>
    <name type="common">Brown rot fungus</name>
    <dbReference type="NCBI Taxonomy" id="2126942"/>
    <lineage>
        <taxon>Eukaryota</taxon>
        <taxon>Fungi</taxon>
        <taxon>Dikarya</taxon>
        <taxon>Basidiomycota</taxon>
        <taxon>Agaricomycotina</taxon>
        <taxon>Agaricomycetes</taxon>
        <taxon>Polyporales</taxon>
        <taxon>Fomitopsis</taxon>
    </lineage>
</organism>
<dbReference type="HOGENOM" id="CLU_1038426_0_0_1"/>
<evidence type="ECO:0000259" key="1">
    <source>
        <dbReference type="Pfam" id="PF00583"/>
    </source>
</evidence>
<dbReference type="AlphaFoldDB" id="S8E2P5"/>
<keyword evidence="3" id="KW-1185">Reference proteome</keyword>
<dbReference type="InterPro" id="IPR016181">
    <property type="entry name" value="Acyl_CoA_acyltransferase"/>
</dbReference>
<gene>
    <name evidence="2" type="ORF">FOMPIDRAFT_112188</name>
</gene>
<name>S8E2P5_FOMSC</name>
<dbReference type="EMBL" id="KE504160">
    <property type="protein sequence ID" value="EPS99052.1"/>
    <property type="molecule type" value="Genomic_DNA"/>
</dbReference>
<dbReference type="SUPFAM" id="SSF55729">
    <property type="entry name" value="Acyl-CoA N-acyltransferases (Nat)"/>
    <property type="match status" value="1"/>
</dbReference>
<proteinExistence type="predicted"/>
<dbReference type="CDD" id="cd04301">
    <property type="entry name" value="NAT_SF"/>
    <property type="match status" value="1"/>
</dbReference>
<dbReference type="Proteomes" id="UP000015241">
    <property type="component" value="Unassembled WGS sequence"/>
</dbReference>
<evidence type="ECO:0000313" key="3">
    <source>
        <dbReference type="Proteomes" id="UP000015241"/>
    </source>
</evidence>
<dbReference type="OrthoDB" id="2523549at2759"/>
<dbReference type="GO" id="GO:0016747">
    <property type="term" value="F:acyltransferase activity, transferring groups other than amino-acyl groups"/>
    <property type="evidence" value="ECO:0007669"/>
    <property type="project" value="InterPro"/>
</dbReference>
<reference evidence="2 3" key="1">
    <citation type="journal article" date="2012" name="Science">
        <title>The Paleozoic origin of enzymatic lignin decomposition reconstructed from 31 fungal genomes.</title>
        <authorList>
            <person name="Floudas D."/>
            <person name="Binder M."/>
            <person name="Riley R."/>
            <person name="Barry K."/>
            <person name="Blanchette R.A."/>
            <person name="Henrissat B."/>
            <person name="Martinez A.T."/>
            <person name="Otillar R."/>
            <person name="Spatafora J.W."/>
            <person name="Yadav J.S."/>
            <person name="Aerts A."/>
            <person name="Benoit I."/>
            <person name="Boyd A."/>
            <person name="Carlson A."/>
            <person name="Copeland A."/>
            <person name="Coutinho P.M."/>
            <person name="de Vries R.P."/>
            <person name="Ferreira P."/>
            <person name="Findley K."/>
            <person name="Foster B."/>
            <person name="Gaskell J."/>
            <person name="Glotzer D."/>
            <person name="Gorecki P."/>
            <person name="Heitman J."/>
            <person name="Hesse C."/>
            <person name="Hori C."/>
            <person name="Igarashi K."/>
            <person name="Jurgens J.A."/>
            <person name="Kallen N."/>
            <person name="Kersten P."/>
            <person name="Kohler A."/>
            <person name="Kuees U."/>
            <person name="Kumar T.K.A."/>
            <person name="Kuo A."/>
            <person name="LaButti K."/>
            <person name="Larrondo L.F."/>
            <person name="Lindquist E."/>
            <person name="Ling A."/>
            <person name="Lombard V."/>
            <person name="Lucas S."/>
            <person name="Lundell T."/>
            <person name="Martin R."/>
            <person name="McLaughlin D.J."/>
            <person name="Morgenstern I."/>
            <person name="Morin E."/>
            <person name="Murat C."/>
            <person name="Nagy L.G."/>
            <person name="Nolan M."/>
            <person name="Ohm R.A."/>
            <person name="Patyshakuliyeva A."/>
            <person name="Rokas A."/>
            <person name="Ruiz-Duenas F.J."/>
            <person name="Sabat G."/>
            <person name="Salamov A."/>
            <person name="Samejima M."/>
            <person name="Schmutz J."/>
            <person name="Slot J.C."/>
            <person name="St John F."/>
            <person name="Stenlid J."/>
            <person name="Sun H."/>
            <person name="Sun S."/>
            <person name="Syed K."/>
            <person name="Tsang A."/>
            <person name="Wiebenga A."/>
            <person name="Young D."/>
            <person name="Pisabarro A."/>
            <person name="Eastwood D.C."/>
            <person name="Martin F."/>
            <person name="Cullen D."/>
            <person name="Grigoriev I.V."/>
            <person name="Hibbett D.S."/>
        </authorList>
    </citation>
    <scope>NUCLEOTIDE SEQUENCE</scope>
    <source>
        <strain evidence="3">FP-58527</strain>
    </source>
</reference>
<evidence type="ECO:0000313" key="2">
    <source>
        <dbReference type="EMBL" id="EPS99052.1"/>
    </source>
</evidence>
<dbReference type="Pfam" id="PF00583">
    <property type="entry name" value="Acetyltransf_1"/>
    <property type="match status" value="1"/>
</dbReference>
<dbReference type="Gene3D" id="3.40.630.30">
    <property type="match status" value="1"/>
</dbReference>
<accession>S8E2P5</accession>